<keyword evidence="8" id="KW-1185">Reference proteome</keyword>
<evidence type="ECO:0000256" key="4">
    <source>
        <dbReference type="SAM" id="Phobius"/>
    </source>
</evidence>
<protein>
    <recommendedName>
        <fullName evidence="6">Peptidase A1 domain-containing protein</fullName>
    </recommendedName>
</protein>
<accession>A0ABR0TWH6</accession>
<evidence type="ECO:0000259" key="6">
    <source>
        <dbReference type="PROSITE" id="PS51767"/>
    </source>
</evidence>
<dbReference type="PANTHER" id="PTHR47966">
    <property type="entry name" value="BETA-SITE APP-CLEAVING ENZYME, ISOFORM A-RELATED"/>
    <property type="match status" value="1"/>
</dbReference>
<evidence type="ECO:0000256" key="3">
    <source>
        <dbReference type="SAM" id="MobiDB-lite"/>
    </source>
</evidence>
<evidence type="ECO:0000313" key="7">
    <source>
        <dbReference type="EMBL" id="KAK6008667.1"/>
    </source>
</evidence>
<dbReference type="PROSITE" id="PS00141">
    <property type="entry name" value="ASP_PROTEASE"/>
    <property type="match status" value="1"/>
</dbReference>
<keyword evidence="5" id="KW-0732">Signal</keyword>
<dbReference type="Proteomes" id="UP001341245">
    <property type="component" value="Unassembled WGS sequence"/>
</dbReference>
<feature type="signal peptide" evidence="5">
    <location>
        <begin position="1"/>
        <end position="20"/>
    </location>
</feature>
<dbReference type="Gene3D" id="2.40.70.10">
    <property type="entry name" value="Acid Proteases"/>
    <property type="match status" value="1"/>
</dbReference>
<evidence type="ECO:0000256" key="2">
    <source>
        <dbReference type="ARBA" id="ARBA00022750"/>
    </source>
</evidence>
<feature type="chain" id="PRO_5046931426" description="Peptidase A1 domain-containing protein" evidence="5">
    <location>
        <begin position="21"/>
        <end position="310"/>
    </location>
</feature>
<dbReference type="PANTHER" id="PTHR47966:SF65">
    <property type="entry name" value="ASPARTIC-TYPE ENDOPEPTIDASE"/>
    <property type="match status" value="1"/>
</dbReference>
<comment type="similarity">
    <text evidence="1">Belongs to the peptidase A1 family.</text>
</comment>
<keyword evidence="4" id="KW-0812">Transmembrane</keyword>
<dbReference type="InterPro" id="IPR021109">
    <property type="entry name" value="Peptidase_aspartic_dom_sf"/>
</dbReference>
<sequence length="310" mass="32938">MELFVKILSCLSLLFCCVKAATNHLKTVELALTSNFGNTIGDSYGVNLTIGTPGQPQMIALDTGSSDTIFVASNASICEKDGCNGGTFNSSKSTTFKMAKPGALDSGYFDGTRMRGDLITDVAHLDNHVITNFPIELAKEGRLPFAPRVGFLGLGYSRKMAHLRHRNGVKSFPGFVDTLIQAGAISSRLYSIYLNTLDLGGSSQSSGQFVKRNPSRSGPETQKVKVKGRISASVVPGLSTVASTASYATSTESRSSATGIAELFGASSDPRSIAPMRRSESTAAAMIVPRTIGFWYLGAFLVVLLVEILK</sequence>
<comment type="caution">
    <text evidence="7">The sequence shown here is derived from an EMBL/GenBank/DDBJ whole genome shotgun (WGS) entry which is preliminary data.</text>
</comment>
<evidence type="ECO:0000256" key="1">
    <source>
        <dbReference type="ARBA" id="ARBA00007447"/>
    </source>
</evidence>
<dbReference type="InterPro" id="IPR001461">
    <property type="entry name" value="Aspartic_peptidase_A1"/>
</dbReference>
<dbReference type="Pfam" id="PF00026">
    <property type="entry name" value="Asp"/>
    <property type="match status" value="1"/>
</dbReference>
<dbReference type="InterPro" id="IPR033121">
    <property type="entry name" value="PEPTIDASE_A1"/>
</dbReference>
<evidence type="ECO:0000256" key="5">
    <source>
        <dbReference type="SAM" id="SignalP"/>
    </source>
</evidence>
<evidence type="ECO:0000313" key="8">
    <source>
        <dbReference type="Proteomes" id="UP001341245"/>
    </source>
</evidence>
<reference evidence="7 8" key="1">
    <citation type="submission" date="2023-11" db="EMBL/GenBank/DDBJ databases">
        <title>Draft genome sequence and annotation of the polyextremotolerant black yeast-like fungus Aureobasidium pullulans NRRL 62042.</title>
        <authorList>
            <person name="Dielentheis-Frenken M.R.E."/>
            <person name="Wibberg D."/>
            <person name="Blank L.M."/>
            <person name="Tiso T."/>
        </authorList>
    </citation>
    <scope>NUCLEOTIDE SEQUENCE [LARGE SCALE GENOMIC DNA]</scope>
    <source>
        <strain evidence="7 8">NRRL 62042</strain>
    </source>
</reference>
<feature type="domain" description="Peptidase A1" evidence="6">
    <location>
        <begin position="44"/>
        <end position="310"/>
    </location>
</feature>
<dbReference type="PROSITE" id="PS51767">
    <property type="entry name" value="PEPTIDASE_A1"/>
    <property type="match status" value="1"/>
</dbReference>
<keyword evidence="2" id="KW-0064">Aspartyl protease</keyword>
<keyword evidence="2" id="KW-0378">Hydrolase</keyword>
<name>A0ABR0TWH6_AURPU</name>
<dbReference type="InterPro" id="IPR001969">
    <property type="entry name" value="Aspartic_peptidase_AS"/>
</dbReference>
<dbReference type="InterPro" id="IPR034164">
    <property type="entry name" value="Pepsin-like_dom"/>
</dbReference>
<gene>
    <name evidence="7" type="ORF">QM012_000570</name>
</gene>
<dbReference type="CDD" id="cd05471">
    <property type="entry name" value="pepsin_like"/>
    <property type="match status" value="1"/>
</dbReference>
<feature type="region of interest" description="Disordered" evidence="3">
    <location>
        <begin position="202"/>
        <end position="223"/>
    </location>
</feature>
<proteinExistence type="inferred from homology"/>
<organism evidence="7 8">
    <name type="scientific">Aureobasidium pullulans</name>
    <name type="common">Black yeast</name>
    <name type="synonym">Pullularia pullulans</name>
    <dbReference type="NCBI Taxonomy" id="5580"/>
    <lineage>
        <taxon>Eukaryota</taxon>
        <taxon>Fungi</taxon>
        <taxon>Dikarya</taxon>
        <taxon>Ascomycota</taxon>
        <taxon>Pezizomycotina</taxon>
        <taxon>Dothideomycetes</taxon>
        <taxon>Dothideomycetidae</taxon>
        <taxon>Dothideales</taxon>
        <taxon>Saccotheciaceae</taxon>
        <taxon>Aureobasidium</taxon>
    </lineage>
</organism>
<keyword evidence="4" id="KW-0472">Membrane</keyword>
<dbReference type="SUPFAM" id="SSF50630">
    <property type="entry name" value="Acid proteases"/>
    <property type="match status" value="1"/>
</dbReference>
<dbReference type="EMBL" id="JASGXD010000001">
    <property type="protein sequence ID" value="KAK6008667.1"/>
    <property type="molecule type" value="Genomic_DNA"/>
</dbReference>
<keyword evidence="4" id="KW-1133">Transmembrane helix</keyword>
<feature type="transmembrane region" description="Helical" evidence="4">
    <location>
        <begin position="292"/>
        <end position="309"/>
    </location>
</feature>
<keyword evidence="2" id="KW-0645">Protease</keyword>